<dbReference type="Proteomes" id="UP000717752">
    <property type="component" value="Unassembled WGS sequence"/>
</dbReference>
<accession>A0ABS7H0V1</accession>
<proteinExistence type="predicted"/>
<evidence type="ECO:0000313" key="1">
    <source>
        <dbReference type="EMBL" id="MBW9055497.1"/>
    </source>
</evidence>
<keyword evidence="2" id="KW-1185">Reference proteome</keyword>
<gene>
    <name evidence="1" type="ORF">JNB85_24120</name>
</gene>
<evidence type="ECO:0000313" key="2">
    <source>
        <dbReference type="Proteomes" id="UP000717752"/>
    </source>
</evidence>
<sequence>MTDIPDDLMVLVRAAQLSGGFCQERAIASAIGRERARCRQAVEAWQTRLTAGEDLELLLAEIAASGGAMEQTPDDGDDAKLIALRRKLHDAARVADCKILAMPDYADTAQEAAAIEAILQPGEDLADSILCLRPVTLEGCEAVRSALLWKRGEYIGSYLGENE</sequence>
<dbReference type="EMBL" id="JAEUAK010000011">
    <property type="protein sequence ID" value="MBW9055497.1"/>
    <property type="molecule type" value="Genomic_DNA"/>
</dbReference>
<protein>
    <submittedName>
        <fullName evidence="1">Uncharacterized protein</fullName>
    </submittedName>
</protein>
<organism evidence="1 2">
    <name type="scientific">Rhizobium mesosinicum</name>
    <dbReference type="NCBI Taxonomy" id="335017"/>
    <lineage>
        <taxon>Bacteria</taxon>
        <taxon>Pseudomonadati</taxon>
        <taxon>Pseudomonadota</taxon>
        <taxon>Alphaproteobacteria</taxon>
        <taxon>Hyphomicrobiales</taxon>
        <taxon>Rhizobiaceae</taxon>
        <taxon>Rhizobium/Agrobacterium group</taxon>
        <taxon>Rhizobium</taxon>
    </lineage>
</organism>
<comment type="caution">
    <text evidence="1">The sequence shown here is derived from an EMBL/GenBank/DDBJ whole genome shotgun (WGS) entry which is preliminary data.</text>
</comment>
<reference evidence="1 2" key="1">
    <citation type="journal article" date="2021" name="MBio">
        <title>Poor Competitiveness of Bradyrhizobium in Pigeon Pea Root Colonization in Indian Soils.</title>
        <authorList>
            <person name="Chalasani D."/>
            <person name="Basu A."/>
            <person name="Pullabhotla S.V.S.R.N."/>
            <person name="Jorrin B."/>
            <person name="Neal A.L."/>
            <person name="Poole P.S."/>
            <person name="Podile A.R."/>
            <person name="Tkacz A."/>
        </authorList>
    </citation>
    <scope>NUCLEOTIDE SEQUENCE [LARGE SCALE GENOMIC DNA]</scope>
    <source>
        <strain evidence="1 2">HU56</strain>
    </source>
</reference>
<name>A0ABS7H0V1_9HYPH</name>
<dbReference type="RefSeq" id="WP_220336816.1">
    <property type="nucleotide sequence ID" value="NZ_JAEUAK010000011.1"/>
</dbReference>